<gene>
    <name evidence="1" type="ORF">LBW55_09725</name>
</gene>
<protein>
    <submittedName>
        <fullName evidence="1">Uncharacterized protein</fullName>
    </submittedName>
</protein>
<sequence length="285" mass="32552">MFFDPIKLRQNAFTDGMVQWHLEREHEPDGPMGNIADSQLHVVVKAWLVGIHDAFFPVIPRSLEWLDSAIASGEENRFGPLPCMHRVTLHAAKAMGIWMRDSVNDEPTWRIAQTAQAEYMQTGYVKVLGPDKFDYELQRFVPQEVHGLPYSSSQIVRDGLLDDFMAFAFQAGQFEQGIAEYEKHLVPKVPSLKKALKPRDFAYALCLHRAGRHTFDEPDLLSAGRKMLQAHLQETWLGGGQYLRAATWLKIVYWRHDPSLTPLQTVLKAYDDMPKVPRPDFVPAV</sequence>
<name>A0AAE3T3Z1_RALSL</name>
<dbReference type="RefSeq" id="WP_247580854.1">
    <property type="nucleotide sequence ID" value="NZ_JABZEH010000002.1"/>
</dbReference>
<comment type="caution">
    <text evidence="1">The sequence shown here is derived from an EMBL/GenBank/DDBJ whole genome shotgun (WGS) entry which is preliminary data.</text>
</comment>
<dbReference type="EMBL" id="JAIVEX010000004">
    <property type="protein sequence ID" value="MDB0521892.1"/>
    <property type="molecule type" value="Genomic_DNA"/>
</dbReference>
<dbReference type="Proteomes" id="UP001143674">
    <property type="component" value="Unassembled WGS sequence"/>
</dbReference>
<organism evidence="1 2">
    <name type="scientific">Ralstonia solanacearum</name>
    <name type="common">Pseudomonas solanacearum</name>
    <dbReference type="NCBI Taxonomy" id="305"/>
    <lineage>
        <taxon>Bacteria</taxon>
        <taxon>Pseudomonadati</taxon>
        <taxon>Pseudomonadota</taxon>
        <taxon>Betaproteobacteria</taxon>
        <taxon>Burkholderiales</taxon>
        <taxon>Burkholderiaceae</taxon>
        <taxon>Ralstonia</taxon>
        <taxon>Ralstonia solanacearum species complex</taxon>
    </lineage>
</organism>
<evidence type="ECO:0000313" key="1">
    <source>
        <dbReference type="EMBL" id="MDB0521892.1"/>
    </source>
</evidence>
<evidence type="ECO:0000313" key="2">
    <source>
        <dbReference type="Proteomes" id="UP001143674"/>
    </source>
</evidence>
<dbReference type="AlphaFoldDB" id="A0AAE3T3Z1"/>
<proteinExistence type="predicted"/>
<reference evidence="1" key="1">
    <citation type="submission" date="2021-09" db="EMBL/GenBank/DDBJ databases">
        <title>Genomic analysis of Ralstonia spp.</title>
        <authorList>
            <person name="Aburjaile F."/>
            <person name="Ariute J.C."/>
            <person name="Pais A.K.L."/>
            <person name="Albuquerque G.M.R."/>
            <person name="Silva A.M.F."/>
            <person name="Brenig B."/>
            <person name="Azevedo V."/>
            <person name="Matiuzzi M."/>
            <person name="Ramos R."/>
            <person name="Goes-Neto A."/>
            <person name="Soares S."/>
            <person name="Iseppon A.M.B."/>
            <person name="Souza E."/>
            <person name="Gama M."/>
        </authorList>
    </citation>
    <scope>NUCLEOTIDE SEQUENCE</scope>
    <source>
        <strain evidence="1">B4</strain>
    </source>
</reference>
<accession>A0AAE3T3Z1</accession>